<dbReference type="InterPro" id="IPR025497">
    <property type="entry name" value="PatA-like_N"/>
</dbReference>
<evidence type="ECO:0000259" key="1">
    <source>
        <dbReference type="Pfam" id="PF14332"/>
    </source>
</evidence>
<name>A0A7C0Y3G2_DESA2</name>
<dbReference type="PANTHER" id="PTHR36304">
    <property type="entry name" value="DOMAIN GTPASE-ACTIVATING PROTEIN, PUTATIVE-RELATED-RELATED"/>
    <property type="match status" value="1"/>
</dbReference>
<dbReference type="Gene3D" id="1.10.10.10">
    <property type="entry name" value="Winged helix-like DNA-binding domain superfamily/Winged helix DNA-binding domain"/>
    <property type="match status" value="1"/>
</dbReference>
<proteinExistence type="predicted"/>
<evidence type="ECO:0000313" key="3">
    <source>
        <dbReference type="EMBL" id="HDD43458.1"/>
    </source>
</evidence>
<dbReference type="Proteomes" id="UP000886289">
    <property type="component" value="Unassembled WGS sequence"/>
</dbReference>
<protein>
    <submittedName>
        <fullName evidence="3">DUF4388 domain-containing protein</fullName>
    </submittedName>
</protein>
<dbReference type="InterPro" id="IPR058395">
    <property type="entry name" value="DUF8082"/>
</dbReference>
<dbReference type="Pfam" id="PF14332">
    <property type="entry name" value="DUF4388"/>
    <property type="match status" value="1"/>
</dbReference>
<sequence>MVEVLKGNLSQINVIDLLSLLTKAKHSGRLFLKTDKEQGFVFLNQGEIYAANFGEKKGYDALLKLTALTQGNFSFQDELTTSERHFDEDTKSILEKINVQLQAAVSARVLQNKLLSLIPKPAYWRDREEEVSLQPQEWMVIALSQKQLNLSKIAKELRMDINQVFKIANKLEKQGLAKLQDKEEIMPQEKQQKYIPLLFWKTLKTELATLIGPIAEAVIEDEIKSLGEIKERFPYDKISTLLERISEEIDDPDKKIIFQKKILEILKRI</sequence>
<comment type="caution">
    <text evidence="3">The sequence shown here is derived from an EMBL/GenBank/DDBJ whole genome shotgun (WGS) entry which is preliminary data.</text>
</comment>
<gene>
    <name evidence="3" type="ORF">ENG63_01155</name>
</gene>
<evidence type="ECO:0000259" key="2">
    <source>
        <dbReference type="Pfam" id="PF26309"/>
    </source>
</evidence>
<dbReference type="EMBL" id="DRBS01000046">
    <property type="protein sequence ID" value="HDD43458.1"/>
    <property type="molecule type" value="Genomic_DNA"/>
</dbReference>
<reference evidence="3" key="1">
    <citation type="journal article" date="2020" name="mSystems">
        <title>Genome- and Community-Level Interaction Insights into Carbon Utilization and Element Cycling Functions of Hydrothermarchaeota in Hydrothermal Sediment.</title>
        <authorList>
            <person name="Zhou Z."/>
            <person name="Liu Y."/>
            <person name="Xu W."/>
            <person name="Pan J."/>
            <person name="Luo Z.H."/>
            <person name="Li M."/>
        </authorList>
    </citation>
    <scope>NUCLEOTIDE SEQUENCE [LARGE SCALE GENOMIC DNA]</scope>
    <source>
        <strain evidence="3">HyVt-233</strain>
    </source>
</reference>
<organism evidence="3">
    <name type="scientific">Desulfofervidus auxilii</name>
    <dbReference type="NCBI Taxonomy" id="1621989"/>
    <lineage>
        <taxon>Bacteria</taxon>
        <taxon>Pseudomonadati</taxon>
        <taxon>Thermodesulfobacteriota</taxon>
        <taxon>Candidatus Desulfofervidia</taxon>
        <taxon>Candidatus Desulfofervidales</taxon>
        <taxon>Candidatus Desulfofervidaceae</taxon>
        <taxon>Candidatus Desulfofervidus</taxon>
    </lineage>
</organism>
<dbReference type="AlphaFoldDB" id="A0A7C0Y3G2"/>
<dbReference type="InterPro" id="IPR036388">
    <property type="entry name" value="WH-like_DNA-bd_sf"/>
</dbReference>
<accession>A0A7C0Y3G2</accession>
<feature type="domain" description="PatA-like N-terminal" evidence="1">
    <location>
        <begin position="6"/>
        <end position="97"/>
    </location>
</feature>
<feature type="domain" description="DUF8082" evidence="2">
    <location>
        <begin position="199"/>
        <end position="266"/>
    </location>
</feature>
<dbReference type="PANTHER" id="PTHR36304:SF4">
    <property type="entry name" value="DUF4388 DOMAIN-CONTAINING PROTEIN"/>
    <property type="match status" value="1"/>
</dbReference>
<dbReference type="Pfam" id="PF26309">
    <property type="entry name" value="DUF8082"/>
    <property type="match status" value="1"/>
</dbReference>